<dbReference type="EMBL" id="RXHU01000009">
    <property type="protein sequence ID" value="RTE11377.1"/>
    <property type="molecule type" value="Genomic_DNA"/>
</dbReference>
<dbReference type="GO" id="GO:0003677">
    <property type="term" value="F:DNA binding"/>
    <property type="evidence" value="ECO:0007669"/>
    <property type="project" value="UniProtKB-KW"/>
</dbReference>
<evidence type="ECO:0000256" key="3">
    <source>
        <dbReference type="ARBA" id="ARBA00023163"/>
    </source>
</evidence>
<reference evidence="6 7" key="1">
    <citation type="submission" date="2018-12" db="EMBL/GenBank/DDBJ databases">
        <title>Bacillus ochoae sp. nov., Paenibacillus whitsoniae sp. nov., Paenibacillus spiritus sp. nov. Isolated from the Mars Exploration Rover during spacecraft assembly.</title>
        <authorList>
            <person name="Seuylemezian A."/>
            <person name="Vaishampayan P."/>
        </authorList>
    </citation>
    <scope>NUCLEOTIDE SEQUENCE [LARGE SCALE GENOMIC DNA]</scope>
    <source>
        <strain evidence="6 7">MER 54</strain>
    </source>
</reference>
<dbReference type="OrthoDB" id="9800334at2"/>
<dbReference type="PANTHER" id="PTHR30204">
    <property type="entry name" value="REDOX-CYCLING DRUG-SENSING TRANSCRIPTIONAL ACTIVATOR SOXR"/>
    <property type="match status" value="1"/>
</dbReference>
<proteinExistence type="predicted"/>
<dbReference type="Pfam" id="PF13411">
    <property type="entry name" value="MerR_1"/>
    <property type="match status" value="1"/>
</dbReference>
<dbReference type="InterPro" id="IPR000551">
    <property type="entry name" value="MerR-type_HTH_dom"/>
</dbReference>
<dbReference type="Gene3D" id="3.40.50.280">
    <property type="entry name" value="Cobalamin-binding domain"/>
    <property type="match status" value="1"/>
</dbReference>
<dbReference type="InterPro" id="IPR003759">
    <property type="entry name" value="Cbl-bd_cap"/>
</dbReference>
<dbReference type="Gene3D" id="1.10.1240.10">
    <property type="entry name" value="Methionine synthase domain"/>
    <property type="match status" value="1"/>
</dbReference>
<dbReference type="Gene3D" id="1.10.1660.10">
    <property type="match status" value="1"/>
</dbReference>
<gene>
    <name evidence="6" type="ORF">EJQ19_02030</name>
</gene>
<evidence type="ECO:0000259" key="4">
    <source>
        <dbReference type="PROSITE" id="PS50937"/>
    </source>
</evidence>
<dbReference type="InterPro" id="IPR047057">
    <property type="entry name" value="MerR_fam"/>
</dbReference>
<evidence type="ECO:0000256" key="1">
    <source>
        <dbReference type="ARBA" id="ARBA00023015"/>
    </source>
</evidence>
<dbReference type="PROSITE" id="PS50937">
    <property type="entry name" value="HTH_MERR_2"/>
    <property type="match status" value="1"/>
</dbReference>
<comment type="caution">
    <text evidence="6">The sequence shown here is derived from an EMBL/GenBank/DDBJ whole genome shotgun (WGS) entry which is preliminary data.</text>
</comment>
<evidence type="ECO:0000259" key="5">
    <source>
        <dbReference type="PROSITE" id="PS51332"/>
    </source>
</evidence>
<protein>
    <submittedName>
        <fullName evidence="6">MerR family transcriptional regulator</fullName>
    </submittedName>
</protein>
<evidence type="ECO:0000256" key="2">
    <source>
        <dbReference type="ARBA" id="ARBA00023125"/>
    </source>
</evidence>
<keyword evidence="7" id="KW-1185">Reference proteome</keyword>
<dbReference type="Pfam" id="PF02310">
    <property type="entry name" value="B12-binding"/>
    <property type="match status" value="1"/>
</dbReference>
<evidence type="ECO:0000313" key="7">
    <source>
        <dbReference type="Proteomes" id="UP000276128"/>
    </source>
</evidence>
<dbReference type="CDD" id="cd01104">
    <property type="entry name" value="HTH_MlrA-CarA"/>
    <property type="match status" value="1"/>
</dbReference>
<keyword evidence="2" id="KW-0238">DNA-binding</keyword>
<dbReference type="SUPFAM" id="SSF52242">
    <property type="entry name" value="Cobalamin (vitamin B12)-binding domain"/>
    <property type="match status" value="1"/>
</dbReference>
<feature type="domain" description="B12-binding" evidence="5">
    <location>
        <begin position="175"/>
        <end position="296"/>
    </location>
</feature>
<keyword evidence="3" id="KW-0804">Transcription</keyword>
<dbReference type="PANTHER" id="PTHR30204:SF67">
    <property type="entry name" value="HTH-TYPE TRANSCRIPTIONAL REGULATOR MLRA-RELATED"/>
    <property type="match status" value="1"/>
</dbReference>
<dbReference type="InterPro" id="IPR036594">
    <property type="entry name" value="Meth_synthase_dom"/>
</dbReference>
<keyword evidence="1" id="KW-0805">Transcription regulation</keyword>
<dbReference type="InterPro" id="IPR036724">
    <property type="entry name" value="Cobalamin-bd_sf"/>
</dbReference>
<organism evidence="6 7">
    <name type="scientific">Paenibacillus whitsoniae</name>
    <dbReference type="NCBI Taxonomy" id="2496558"/>
    <lineage>
        <taxon>Bacteria</taxon>
        <taxon>Bacillati</taxon>
        <taxon>Bacillota</taxon>
        <taxon>Bacilli</taxon>
        <taxon>Bacillales</taxon>
        <taxon>Paenibacillaceae</taxon>
        <taxon>Paenibacillus</taxon>
    </lineage>
</organism>
<dbReference type="AlphaFoldDB" id="A0A430JJU4"/>
<dbReference type="GO" id="GO:0046872">
    <property type="term" value="F:metal ion binding"/>
    <property type="evidence" value="ECO:0007669"/>
    <property type="project" value="InterPro"/>
</dbReference>
<dbReference type="InterPro" id="IPR009061">
    <property type="entry name" value="DNA-bd_dom_put_sf"/>
</dbReference>
<feature type="domain" description="HTH merR-type" evidence="4">
    <location>
        <begin position="1"/>
        <end position="71"/>
    </location>
</feature>
<dbReference type="GO" id="GO:0003700">
    <property type="term" value="F:DNA-binding transcription factor activity"/>
    <property type="evidence" value="ECO:0007669"/>
    <property type="project" value="InterPro"/>
</dbReference>
<sequence>MYSMKQASELVGLPVVTIRAWENRYGVISPSRSEGGHRLLSDDDLSTLRYLKRKVEQDGLKISDAVRQLKSKSRIVHNDTEKPTVETDAYDSLINKLYTELIHFRAAQADEAIDLAFALFRFEEALQRVIAPVLYRTGEAWEAGHITVAQEHFASETIMRRLSAFFRIFPVIAGLPVVLALCPEGERHHLGLMMFSLFLRKRGAEVLYLGADTPFNGLAEMIRSHGVSYVAISVTDKQNVDRVHAWIDGIREIFPKLRFLLGGAAFSDAAAQPAKAYIRYLAREEWEDWQGGFFEG</sequence>
<dbReference type="GO" id="GO:0031419">
    <property type="term" value="F:cobalamin binding"/>
    <property type="evidence" value="ECO:0007669"/>
    <property type="project" value="InterPro"/>
</dbReference>
<dbReference type="SUPFAM" id="SSF46955">
    <property type="entry name" value="Putative DNA-binding domain"/>
    <property type="match status" value="1"/>
</dbReference>
<evidence type="ECO:0000313" key="6">
    <source>
        <dbReference type="EMBL" id="RTE11377.1"/>
    </source>
</evidence>
<dbReference type="RefSeq" id="WP_126139547.1">
    <property type="nucleotide sequence ID" value="NZ_RXHU01000009.1"/>
</dbReference>
<accession>A0A430JJU4</accession>
<dbReference type="PROSITE" id="PS51332">
    <property type="entry name" value="B12_BINDING"/>
    <property type="match status" value="1"/>
</dbReference>
<dbReference type="SMART" id="SM00422">
    <property type="entry name" value="HTH_MERR"/>
    <property type="match status" value="1"/>
</dbReference>
<dbReference type="Proteomes" id="UP000276128">
    <property type="component" value="Unassembled WGS sequence"/>
</dbReference>
<name>A0A430JJU4_9BACL</name>
<dbReference type="InterPro" id="IPR006158">
    <property type="entry name" value="Cobalamin-bd"/>
</dbReference>
<dbReference type="Pfam" id="PF02607">
    <property type="entry name" value="B12-binding_2"/>
    <property type="match status" value="1"/>
</dbReference>